<sequence>MIDRNQANLVATDRPIGIDLLDAMPWGSESQRDNGEV</sequence>
<dbReference type="Proteomes" id="UP000316476">
    <property type="component" value="Unassembled WGS sequence"/>
</dbReference>
<evidence type="ECO:0000313" key="1">
    <source>
        <dbReference type="EMBL" id="TWU67711.1"/>
    </source>
</evidence>
<organism evidence="1 2">
    <name type="scientific">Crateriforma conspicua</name>
    <dbReference type="NCBI Taxonomy" id="2527996"/>
    <lineage>
        <taxon>Bacteria</taxon>
        <taxon>Pseudomonadati</taxon>
        <taxon>Planctomycetota</taxon>
        <taxon>Planctomycetia</taxon>
        <taxon>Planctomycetales</taxon>
        <taxon>Planctomycetaceae</taxon>
        <taxon>Crateriforma</taxon>
    </lineage>
</organism>
<reference evidence="1 2" key="1">
    <citation type="submission" date="2019-02" db="EMBL/GenBank/DDBJ databases">
        <title>Deep-cultivation of Planctomycetes and their phenomic and genomic characterization uncovers novel biology.</title>
        <authorList>
            <person name="Wiegand S."/>
            <person name="Jogler M."/>
            <person name="Boedeker C."/>
            <person name="Pinto D."/>
            <person name="Vollmers J."/>
            <person name="Rivas-Marin E."/>
            <person name="Kohn T."/>
            <person name="Peeters S.H."/>
            <person name="Heuer A."/>
            <person name="Rast P."/>
            <person name="Oberbeckmann S."/>
            <person name="Bunk B."/>
            <person name="Jeske O."/>
            <person name="Meyerdierks A."/>
            <person name="Storesund J.E."/>
            <person name="Kallscheuer N."/>
            <person name="Luecker S."/>
            <person name="Lage O.M."/>
            <person name="Pohl T."/>
            <person name="Merkel B.J."/>
            <person name="Hornburger P."/>
            <person name="Mueller R.-W."/>
            <person name="Bruemmer F."/>
            <person name="Labrenz M."/>
            <person name="Spormann A.M."/>
            <person name="Op Den Camp H."/>
            <person name="Overmann J."/>
            <person name="Amann R."/>
            <person name="Jetten M.S.M."/>
            <person name="Mascher T."/>
            <person name="Medema M.H."/>
            <person name="Devos D.P."/>
            <person name="Kaster A.-K."/>
            <person name="Ovreas L."/>
            <person name="Rohde M."/>
            <person name="Galperin M.Y."/>
            <person name="Jogler C."/>
        </authorList>
    </citation>
    <scope>NUCLEOTIDE SEQUENCE [LARGE SCALE GENOMIC DNA]</scope>
    <source>
        <strain evidence="1 2">V7</strain>
    </source>
</reference>
<comment type="caution">
    <text evidence="1">The sequence shown here is derived from an EMBL/GenBank/DDBJ whole genome shotgun (WGS) entry which is preliminary data.</text>
</comment>
<proteinExistence type="predicted"/>
<dbReference type="EMBL" id="SJPZ01000001">
    <property type="protein sequence ID" value="TWU67711.1"/>
    <property type="molecule type" value="Genomic_DNA"/>
</dbReference>
<name>A0A5C6FYT7_9PLAN</name>
<evidence type="ECO:0000313" key="2">
    <source>
        <dbReference type="Proteomes" id="UP000316476"/>
    </source>
</evidence>
<dbReference type="AlphaFoldDB" id="A0A5C6FYT7"/>
<accession>A0A5C6FYT7</accession>
<protein>
    <submittedName>
        <fullName evidence="1">Uncharacterized protein</fullName>
    </submittedName>
</protein>
<gene>
    <name evidence="1" type="ORF">V7x_32880</name>
</gene>